<evidence type="ECO:0000313" key="1">
    <source>
        <dbReference type="EMBL" id="ADJ17236.1"/>
    </source>
</evidence>
<gene>
    <name evidence="1" type="ordered locus">HacjB3_19503</name>
    <name evidence="2" type="ORF">C497_00055</name>
</gene>
<dbReference type="RefSeq" id="WP_008413541.1">
    <property type="nucleotide sequence ID" value="NC_014302.1"/>
</dbReference>
<dbReference type="EMBL" id="CP002067">
    <property type="protein sequence ID" value="ADJ17236.1"/>
    <property type="molecule type" value="Genomic_DNA"/>
</dbReference>
<dbReference type="Proteomes" id="UP000011645">
    <property type="component" value="Unassembled WGS sequence"/>
</dbReference>
<protein>
    <submittedName>
        <fullName evidence="1">Uncharacterized protein</fullName>
    </submittedName>
</protein>
<geneLocation type="plasmid" evidence="1 3">
    <name>5</name>
</geneLocation>
<organism evidence="1 3">
    <name type="scientific">Halalkalicoccus jeotgali (strain DSM 18796 / CECT 7217 / JCM 14584 / KCTC 4019 / B3)</name>
    <dbReference type="NCBI Taxonomy" id="795797"/>
    <lineage>
        <taxon>Archaea</taxon>
        <taxon>Methanobacteriati</taxon>
        <taxon>Methanobacteriota</taxon>
        <taxon>Stenosarchaea group</taxon>
        <taxon>Halobacteria</taxon>
        <taxon>Halobacteriales</taxon>
        <taxon>Halococcaceae</taxon>
        <taxon>Halalkalicoccus</taxon>
    </lineage>
</organism>
<proteinExistence type="predicted"/>
<dbReference type="Proteomes" id="UP000000390">
    <property type="component" value="Plasmid 5"/>
</dbReference>
<keyword evidence="1" id="KW-0614">Plasmid</keyword>
<dbReference type="EMBL" id="AOHV01000001">
    <property type="protein sequence ID" value="ELY41947.1"/>
    <property type="molecule type" value="Genomic_DNA"/>
</dbReference>
<name>D8JD83_HALJB</name>
<reference evidence="1 3" key="1">
    <citation type="journal article" date="2010" name="J. Bacteriol.">
        <title>Complete genome sequence of Halalkalicoccus jeotgali B3(T), an extremely halophilic archaeon.</title>
        <authorList>
            <person name="Roh S.W."/>
            <person name="Nam Y.D."/>
            <person name="Nam S.H."/>
            <person name="Choi S.H."/>
            <person name="Park H.S."/>
            <person name="Bae J.W."/>
        </authorList>
    </citation>
    <scope>NUCLEOTIDE SEQUENCE [LARGE SCALE GENOMIC DNA]</scope>
    <source>
        <strain evidence="1">B3</strain>
        <strain evidence="3">DSM 18796 / CECT 7217 / JCM 14584 / KCTC 4019 / B3</strain>
        <plasmid evidence="3">5</plasmid>
    </source>
</reference>
<dbReference type="KEGG" id="hje:HacjB3_19503"/>
<evidence type="ECO:0000313" key="3">
    <source>
        <dbReference type="Proteomes" id="UP000000390"/>
    </source>
</evidence>
<evidence type="ECO:0000313" key="2">
    <source>
        <dbReference type="EMBL" id="ELY41947.1"/>
    </source>
</evidence>
<dbReference type="PATRIC" id="fig|795797.18.peg.3767"/>
<dbReference type="GeneID" id="9385803"/>
<accession>D8JD83</accession>
<dbReference type="AlphaFoldDB" id="D8JD83"/>
<keyword evidence="4" id="KW-1185">Reference proteome</keyword>
<reference evidence="2 4" key="2">
    <citation type="journal article" date="2014" name="PLoS Genet.">
        <title>Phylogenetically driven sequencing of extremely halophilic archaea reveals strategies for static and dynamic osmo-response.</title>
        <authorList>
            <person name="Becker E.A."/>
            <person name="Seitzer P.M."/>
            <person name="Tritt A."/>
            <person name="Larsen D."/>
            <person name="Krusor M."/>
            <person name="Yao A.I."/>
            <person name="Wu D."/>
            <person name="Madern D."/>
            <person name="Eisen J.A."/>
            <person name="Darling A.E."/>
            <person name="Facciotti M.T."/>
        </authorList>
    </citation>
    <scope>NUCLEOTIDE SEQUENCE [LARGE SCALE GENOMIC DNA]</scope>
    <source>
        <strain evidence="2">B3</strain>
        <strain evidence="4">DSM 18796 / CECT 7217 / JCM 14584 / KCTC 4019 / B3</strain>
    </source>
</reference>
<evidence type="ECO:0000313" key="4">
    <source>
        <dbReference type="Proteomes" id="UP000011645"/>
    </source>
</evidence>
<sequence>MPAENDPPTDAPRDLAEDIHQFLKDIDEPQAVYEKMQVGEFDEAFEKTTEECPYERTHMLI</sequence>
<dbReference type="HOGENOM" id="CLU_2911381_0_0_2"/>